<reference evidence="1 2" key="1">
    <citation type="submission" date="2020-08" db="EMBL/GenBank/DDBJ databases">
        <title>Genomic Encyclopedia of Type Strains, Phase IV (KMG-IV): sequencing the most valuable type-strain genomes for metagenomic binning, comparative biology and taxonomic classification.</title>
        <authorList>
            <person name="Goeker M."/>
        </authorList>
    </citation>
    <scope>NUCLEOTIDE SEQUENCE [LARGE SCALE GENOMIC DNA]</scope>
    <source>
        <strain evidence="1 2">DSM 43350</strain>
    </source>
</reference>
<organism evidence="1 2">
    <name type="scientific">Streptomyces paradoxus</name>
    <dbReference type="NCBI Taxonomy" id="66375"/>
    <lineage>
        <taxon>Bacteria</taxon>
        <taxon>Bacillati</taxon>
        <taxon>Actinomycetota</taxon>
        <taxon>Actinomycetes</taxon>
        <taxon>Kitasatosporales</taxon>
        <taxon>Streptomycetaceae</taxon>
        <taxon>Streptomyces</taxon>
    </lineage>
</organism>
<dbReference type="Proteomes" id="UP000591537">
    <property type="component" value="Unassembled WGS sequence"/>
</dbReference>
<protein>
    <submittedName>
        <fullName evidence="1">Uncharacterized protein</fullName>
    </submittedName>
</protein>
<evidence type="ECO:0000313" key="2">
    <source>
        <dbReference type="Proteomes" id="UP000591537"/>
    </source>
</evidence>
<dbReference type="EMBL" id="JACHGV010000015">
    <property type="protein sequence ID" value="MBB6080989.1"/>
    <property type="molecule type" value="Genomic_DNA"/>
</dbReference>
<accession>A0A7W9WL54</accession>
<gene>
    <name evidence="1" type="ORF">HNR57_006940</name>
</gene>
<sequence>MTVHPAAASRWAHVAERLPARLDELSGPATGTVELPLHLAWSGLRSFEVSDEKLLLGLYRIVLTNGLREDLTSYLNAELLVRHWPRLRIALGKPVRTCWEQRFPELVAAAAAA</sequence>
<dbReference type="RefSeq" id="WP_313675557.1">
    <property type="nucleotide sequence ID" value="NZ_BAAARS010000012.1"/>
</dbReference>
<dbReference type="AlphaFoldDB" id="A0A7W9WL54"/>
<name>A0A7W9WL54_9ACTN</name>
<proteinExistence type="predicted"/>
<keyword evidence="2" id="KW-1185">Reference proteome</keyword>
<comment type="caution">
    <text evidence="1">The sequence shown here is derived from an EMBL/GenBank/DDBJ whole genome shotgun (WGS) entry which is preliminary data.</text>
</comment>
<evidence type="ECO:0000313" key="1">
    <source>
        <dbReference type="EMBL" id="MBB6080989.1"/>
    </source>
</evidence>